<dbReference type="Gene3D" id="2.60.40.10">
    <property type="entry name" value="Immunoglobulins"/>
    <property type="match status" value="1"/>
</dbReference>
<keyword evidence="2" id="KW-0812">Transmembrane</keyword>
<evidence type="ECO:0000313" key="5">
    <source>
        <dbReference type="Proteomes" id="UP000618733"/>
    </source>
</evidence>
<dbReference type="Gene3D" id="2.60.40.740">
    <property type="match status" value="1"/>
</dbReference>
<dbReference type="EMBL" id="JAEHOI010000007">
    <property type="protein sequence ID" value="MBK0422128.1"/>
    <property type="molecule type" value="Genomic_DNA"/>
</dbReference>
<feature type="region of interest" description="Disordered" evidence="1">
    <location>
        <begin position="874"/>
        <end position="896"/>
    </location>
</feature>
<dbReference type="InterPro" id="IPR057687">
    <property type="entry name" value="DUF7927"/>
</dbReference>
<accession>A0A934QDB7</accession>
<organism evidence="4 5">
    <name type="scientific">Leucobacter edaphi</name>
    <dbReference type="NCBI Taxonomy" id="2796472"/>
    <lineage>
        <taxon>Bacteria</taxon>
        <taxon>Bacillati</taxon>
        <taxon>Actinomycetota</taxon>
        <taxon>Actinomycetes</taxon>
        <taxon>Micrococcales</taxon>
        <taxon>Microbacteriaceae</taxon>
        <taxon>Leucobacter</taxon>
    </lineage>
</organism>
<evidence type="ECO:0000256" key="1">
    <source>
        <dbReference type="SAM" id="MobiDB-lite"/>
    </source>
</evidence>
<dbReference type="InterPro" id="IPR013783">
    <property type="entry name" value="Ig-like_fold"/>
</dbReference>
<keyword evidence="5" id="KW-1185">Reference proteome</keyword>
<dbReference type="GO" id="GO:0005975">
    <property type="term" value="P:carbohydrate metabolic process"/>
    <property type="evidence" value="ECO:0007669"/>
    <property type="project" value="UniProtKB-ARBA"/>
</dbReference>
<feature type="region of interest" description="Disordered" evidence="1">
    <location>
        <begin position="1494"/>
        <end position="1564"/>
    </location>
</feature>
<name>A0A934QDB7_9MICO</name>
<reference evidence="4" key="1">
    <citation type="submission" date="2020-12" db="EMBL/GenBank/DDBJ databases">
        <title>Leucobacter sp. CAS2, isolated from Chromium sludge.</title>
        <authorList>
            <person name="Xu Z."/>
        </authorList>
    </citation>
    <scope>NUCLEOTIDE SEQUENCE</scope>
    <source>
        <strain evidence="4">CSA2</strain>
    </source>
</reference>
<evidence type="ECO:0000313" key="4">
    <source>
        <dbReference type="EMBL" id="MBK0422128.1"/>
    </source>
</evidence>
<feature type="compositionally biased region" description="Polar residues" evidence="1">
    <location>
        <begin position="878"/>
        <end position="887"/>
    </location>
</feature>
<feature type="transmembrane region" description="Helical" evidence="2">
    <location>
        <begin position="1570"/>
        <end position="1589"/>
    </location>
</feature>
<protein>
    <submittedName>
        <fullName evidence="4">DUF11 domain-containing protein</fullName>
    </submittedName>
</protein>
<proteinExistence type="predicted"/>
<dbReference type="SUPFAM" id="SSF117074">
    <property type="entry name" value="Hypothetical protein PA1324"/>
    <property type="match status" value="1"/>
</dbReference>
<keyword evidence="2" id="KW-1133">Transmembrane helix</keyword>
<dbReference type="Pfam" id="PF25549">
    <property type="entry name" value="DUF7927"/>
    <property type="match status" value="1"/>
</dbReference>
<dbReference type="Proteomes" id="UP000618733">
    <property type="component" value="Unassembled WGS sequence"/>
</dbReference>
<dbReference type="RefSeq" id="WP_200132331.1">
    <property type="nucleotide sequence ID" value="NZ_JAEHOI010000007.1"/>
</dbReference>
<sequence>MTLPATAADAAPGELVGGTVTVDANHDGAIATGEPIGENDLPAAGVLVTLRGTNPGHPGWTVTTDAAGHWAFPADADRSASPGPFTVTIDAHGVAGDAYLVPATATPGVNDFVREGADAQRSVSAPIPADAEGLTLNALVAPTWRLDLIAAGDPSGYQNLAIRTGKAAFDGDDDAPGHDAGPANDRIRSGDLITFDWSVTASEEVDLGGSFTGWFEQTIVLGEGAVANFGEVPNECGANSTITAQPSGKRLPARVDPPAGTTSVVLACELGAMSEAQPNHLLPTQIFVSGSSANGAKLSTDVRSYGVAADGTATARPAKPQHYGDFVITAAPAYDLEKQRPSVRPLGQKDINGQKKYGWEVVYSVQIAAERNVGVEGLRDPVTFEDSLWALSSDGKSTPLPEFPWEITSCVPDTGNASAGPGATTVYGKIGGALTSGQPASSAANSVVDSGSCAFERVGDPATGNFKLTITGMDTSGSSYPTESKAGTPLESGKHYVGAFAVTAFVPFDAVDALDGTPGNASGAVQLWNRVGDFDPIGISGASNHGDGVEPGYCAPGPNTDRSTKCADMPAAPGAQARRSNNVADAANVRIVPGNWWKALVHPTGTWGAGKRPLPESANTIGDGKGQVQPGETFGSHITARLSIDAKNLEFCDVFDNSTLKIERLAGIAGNTSSDPVWNAAYAAVVATAPGQNGIVTSRMPAFQSNWVFSYGHVDLTGDNPNLGSFDTAHDRWRGDWTRQQSAASRPNIACGDPAVTWYDTPDQVPGGADEVNAVWVRAADGYVQPAATTATMMLGLQQRDRYHGGPHAGATIPDQTVAANFANLRSSTFGPWAEKNDFVPAAGTTAGGDWQDRKGSRMGDRWTLTRATMAVSKHTTDGTVDGTQATGAAPAGSIGSARAGSPVIWQIDSSLGAATDHPAPIDDLVITDTLPAGAEYDAAATAEIPGNRLPTSVTTRDDGTTVLTWRLGERVPNEALPVLKIATHVDPLLANGTKLTNTVAITADGIVPNPARHQATHAVTVTQPGTLQLKKSVDQTLDLQDQDQKYSLEIRNFSETLTIEKPTIIEVLPYNGDATNDARVNRSPASSFAGENRIEAAPKAFLIDEKTPAAGTFLFTTIDPKRVPQDLDHDTDPTIWSPDFTADATAFKFVAADALGVAATGDSAGLKITFTTKQSANAAGDRYANRFTAFSDTLANGGRHQLLTSNQVTVRVVGYSIGDLIWLDRDDDGVFTPGVDEAAPAGVAVEVRNAETGELVPGGSTTTGANGRWIVNSLPQGDYFATIPASQFAPGGPLAGYAAQRTGAIVDPNAGVDEGLDHNTIQHGPAVRSGVLKLRAKVDGSRIEGQAPIGDNVAGLPVPPGVTDDFTNLTLDLALTAIPGYEFTKTADPESGTTVAPGSTISYTLTGRNTGGTGLDDVEIGDELAGVLKHAELVGDPIAEIPGSATNAPAPELNGTKLSWRGALQVGQQIAITYRVRVDPDAWGTVLENRADSRATPRGLPSIAVPSVVTEHPTPERPDSPVTPPQPATPQEPATPRQPGVPAAPAPSAPTATEPGDAPLARTGGEGRLGIAAAGAILLVGGIVLFALRPRAGRRGSAPEAGGRAH</sequence>
<evidence type="ECO:0000259" key="3">
    <source>
        <dbReference type="Pfam" id="PF25549"/>
    </source>
</evidence>
<feature type="compositionally biased region" description="Pro residues" evidence="1">
    <location>
        <begin position="1522"/>
        <end position="1531"/>
    </location>
</feature>
<feature type="domain" description="DUF7927" evidence="3">
    <location>
        <begin position="1382"/>
        <end position="1483"/>
    </location>
</feature>
<evidence type="ECO:0000256" key="2">
    <source>
        <dbReference type="SAM" id="Phobius"/>
    </source>
</evidence>
<keyword evidence="2" id="KW-0472">Membrane</keyword>
<gene>
    <name evidence="4" type="ORF">JD292_08575</name>
</gene>
<comment type="caution">
    <text evidence="4">The sequence shown here is derived from an EMBL/GenBank/DDBJ whole genome shotgun (WGS) entry which is preliminary data.</text>
</comment>